<dbReference type="EMBL" id="UYSU01044358">
    <property type="protein sequence ID" value="VDM04796.1"/>
    <property type="molecule type" value="Genomic_DNA"/>
</dbReference>
<organism evidence="3">
    <name type="scientific">Schistocephalus solidus</name>
    <name type="common">Tapeworm</name>
    <dbReference type="NCBI Taxonomy" id="70667"/>
    <lineage>
        <taxon>Eukaryota</taxon>
        <taxon>Metazoa</taxon>
        <taxon>Spiralia</taxon>
        <taxon>Lophotrochozoa</taxon>
        <taxon>Platyhelminthes</taxon>
        <taxon>Cestoda</taxon>
        <taxon>Eucestoda</taxon>
        <taxon>Diphyllobothriidea</taxon>
        <taxon>Diphyllobothriidae</taxon>
        <taxon>Schistocephalus</taxon>
    </lineage>
</organism>
<reference evidence="3" key="1">
    <citation type="submission" date="2016-06" db="UniProtKB">
        <authorList>
            <consortium name="WormBaseParasite"/>
        </authorList>
    </citation>
    <scope>IDENTIFICATION</scope>
</reference>
<evidence type="ECO:0000313" key="1">
    <source>
        <dbReference type="EMBL" id="VDM04796.1"/>
    </source>
</evidence>
<dbReference type="AlphaFoldDB" id="A0A183TPL2"/>
<sequence length="203" mass="22321">MHLSTLAFESKSRGSGLLYRSVSEYTPTCNLGAPVSFTGSGFLCKPTVFVIISSAAYLGLHPVASKKVNTHVIFLLTEILASNIRKRNTARLSAVPGNATDSSKTGFNFENLKLTNLDENIEGFSISPAKNEHKERYVTASRSRPLSRGRQFIPQLQAIQELSEEEAKSQEQTDVAEEAYGIHVDDKVYNNVEKVKAPEDKGN</sequence>
<evidence type="ECO:0000313" key="2">
    <source>
        <dbReference type="Proteomes" id="UP000275846"/>
    </source>
</evidence>
<accession>A0A183TPL2</accession>
<gene>
    <name evidence="1" type="ORF">SSLN_LOCUS18410</name>
</gene>
<dbReference type="WBParaSite" id="SSLN_0001910401-mRNA-1">
    <property type="protein sequence ID" value="SSLN_0001910401-mRNA-1"/>
    <property type="gene ID" value="SSLN_0001910401"/>
</dbReference>
<keyword evidence="2" id="KW-1185">Reference proteome</keyword>
<evidence type="ECO:0000313" key="3">
    <source>
        <dbReference type="WBParaSite" id="SSLN_0001910401-mRNA-1"/>
    </source>
</evidence>
<reference evidence="1 2" key="2">
    <citation type="submission" date="2018-11" db="EMBL/GenBank/DDBJ databases">
        <authorList>
            <consortium name="Pathogen Informatics"/>
        </authorList>
    </citation>
    <scope>NUCLEOTIDE SEQUENCE [LARGE SCALE GENOMIC DNA]</scope>
    <source>
        <strain evidence="1 2">NST_G2</strain>
    </source>
</reference>
<protein>
    <submittedName>
        <fullName evidence="3">Protein TSSC4</fullName>
    </submittedName>
</protein>
<name>A0A183TPL2_SCHSO</name>
<dbReference type="Proteomes" id="UP000275846">
    <property type="component" value="Unassembled WGS sequence"/>
</dbReference>
<proteinExistence type="predicted"/>